<evidence type="ECO:0000256" key="1">
    <source>
        <dbReference type="ARBA" id="ARBA00000642"/>
    </source>
</evidence>
<dbReference type="PANTHER" id="PTHR11406">
    <property type="entry name" value="PHOSPHOGLYCERATE KINASE"/>
    <property type="match status" value="1"/>
</dbReference>
<dbReference type="EMBL" id="UINC01014415">
    <property type="protein sequence ID" value="SVA61483.1"/>
    <property type="molecule type" value="Genomic_DNA"/>
</dbReference>
<comment type="catalytic activity">
    <reaction evidence="1">
        <text>(2R)-3-phosphoglycerate + ATP = (2R)-3-phospho-glyceroyl phosphate + ADP</text>
        <dbReference type="Rhea" id="RHEA:14801"/>
        <dbReference type="ChEBI" id="CHEBI:30616"/>
        <dbReference type="ChEBI" id="CHEBI:57604"/>
        <dbReference type="ChEBI" id="CHEBI:58272"/>
        <dbReference type="ChEBI" id="CHEBI:456216"/>
        <dbReference type="EC" id="2.7.2.3"/>
    </reaction>
</comment>
<dbReference type="GO" id="GO:0006096">
    <property type="term" value="P:glycolytic process"/>
    <property type="evidence" value="ECO:0007669"/>
    <property type="project" value="UniProtKB-KW"/>
</dbReference>
<dbReference type="FunFam" id="3.40.50.1260:FF:000005">
    <property type="entry name" value="Phosphoglycerate kinase"/>
    <property type="match status" value="1"/>
</dbReference>
<organism evidence="8">
    <name type="scientific">marine metagenome</name>
    <dbReference type="NCBI Taxonomy" id="408172"/>
    <lineage>
        <taxon>unclassified sequences</taxon>
        <taxon>metagenomes</taxon>
        <taxon>ecological metagenomes</taxon>
    </lineage>
</organism>
<keyword evidence="4" id="KW-0547">Nucleotide-binding</keyword>
<protein>
    <recommendedName>
        <fullName evidence="2">phosphoglycerate kinase</fullName>
        <ecNumber evidence="2">2.7.2.3</ecNumber>
    </recommendedName>
</protein>
<dbReference type="FunFam" id="3.40.50.1260:FF:000001">
    <property type="entry name" value="Phosphoglycerate kinase"/>
    <property type="match status" value="1"/>
</dbReference>
<gene>
    <name evidence="8" type="ORF">METZ01_LOCUS114337</name>
</gene>
<dbReference type="InterPro" id="IPR001576">
    <property type="entry name" value="Phosphoglycerate_kinase"/>
</dbReference>
<sequence length="394" mass="43157">MIKTLKSFDLKDKRVLLRVDFNVPFSENKVTDNFRIVSALPTIQHCLKSGAKIIIMSHLGRPGGKVVPELSLISVGELLADLLEMPIKFSDDCISENSHDVTLGLRSGEIHLLENLRFHPEEDKNEKNFSSKLAKHGEVYINDAFGTAHREHASNNGVTKYFLNKGMGLLFESELDYLSNKITKPKKPLTVILGGAKIDTKLDLINHFIRSADNILIGGAMAFTFLLARGIDVGNSLVDLNMINNAKKILNRARGKINLLFPEDFICAQSIDDNKNAKVYDVNHIPTSKCGFDIGPSTLDLFSKIISNSGTIFWNGPMGVFEVDGFHHGTQKLASLIADETEKDVTTITGGGDSVAAIKQFGYLDQFSHVSSGGGASLELLVGNNLPSIYALEL</sequence>
<dbReference type="PRINTS" id="PR00477">
    <property type="entry name" value="PHGLYCKINASE"/>
</dbReference>
<dbReference type="Gene3D" id="3.40.50.1260">
    <property type="entry name" value="Phosphoglycerate kinase, N-terminal domain"/>
    <property type="match status" value="2"/>
</dbReference>
<dbReference type="Pfam" id="PF00162">
    <property type="entry name" value="PGK"/>
    <property type="match status" value="1"/>
</dbReference>
<evidence type="ECO:0000256" key="5">
    <source>
        <dbReference type="ARBA" id="ARBA00022777"/>
    </source>
</evidence>
<evidence type="ECO:0000256" key="4">
    <source>
        <dbReference type="ARBA" id="ARBA00022741"/>
    </source>
</evidence>
<reference evidence="8" key="1">
    <citation type="submission" date="2018-05" db="EMBL/GenBank/DDBJ databases">
        <authorList>
            <person name="Lanie J.A."/>
            <person name="Ng W.-L."/>
            <person name="Kazmierczak K.M."/>
            <person name="Andrzejewski T.M."/>
            <person name="Davidsen T.M."/>
            <person name="Wayne K.J."/>
            <person name="Tettelin H."/>
            <person name="Glass J.I."/>
            <person name="Rusch D."/>
            <person name="Podicherti R."/>
            <person name="Tsui H.-C.T."/>
            <person name="Winkler M.E."/>
        </authorList>
    </citation>
    <scope>NUCLEOTIDE SEQUENCE</scope>
</reference>
<dbReference type="GO" id="GO:0006094">
    <property type="term" value="P:gluconeogenesis"/>
    <property type="evidence" value="ECO:0007669"/>
    <property type="project" value="TreeGrafter"/>
</dbReference>
<keyword evidence="5" id="KW-0418">Kinase</keyword>
<evidence type="ECO:0000313" key="8">
    <source>
        <dbReference type="EMBL" id="SVA61483.1"/>
    </source>
</evidence>
<accession>A0A381XB95</accession>
<dbReference type="PIRSF" id="PIRSF000724">
    <property type="entry name" value="Pgk"/>
    <property type="match status" value="1"/>
</dbReference>
<dbReference type="GO" id="GO:0043531">
    <property type="term" value="F:ADP binding"/>
    <property type="evidence" value="ECO:0007669"/>
    <property type="project" value="TreeGrafter"/>
</dbReference>
<dbReference type="AlphaFoldDB" id="A0A381XB95"/>
<dbReference type="PROSITE" id="PS00111">
    <property type="entry name" value="PGLYCERATE_KINASE"/>
    <property type="match status" value="1"/>
</dbReference>
<evidence type="ECO:0000256" key="3">
    <source>
        <dbReference type="ARBA" id="ARBA00022679"/>
    </source>
</evidence>
<keyword evidence="7" id="KW-0324">Glycolysis</keyword>
<dbReference type="GO" id="GO:0005524">
    <property type="term" value="F:ATP binding"/>
    <property type="evidence" value="ECO:0007669"/>
    <property type="project" value="UniProtKB-KW"/>
</dbReference>
<dbReference type="InterPro" id="IPR015911">
    <property type="entry name" value="Phosphoglycerate_kinase_CS"/>
</dbReference>
<dbReference type="InterPro" id="IPR036043">
    <property type="entry name" value="Phosphoglycerate_kinase_sf"/>
</dbReference>
<name>A0A381XB95_9ZZZZ</name>
<evidence type="ECO:0000256" key="7">
    <source>
        <dbReference type="ARBA" id="ARBA00023152"/>
    </source>
</evidence>
<keyword evidence="3" id="KW-0808">Transferase</keyword>
<evidence type="ECO:0000256" key="2">
    <source>
        <dbReference type="ARBA" id="ARBA00013061"/>
    </source>
</evidence>
<dbReference type="PANTHER" id="PTHR11406:SF23">
    <property type="entry name" value="PHOSPHOGLYCERATE KINASE 1, CHLOROPLASTIC-RELATED"/>
    <property type="match status" value="1"/>
</dbReference>
<evidence type="ECO:0000256" key="6">
    <source>
        <dbReference type="ARBA" id="ARBA00022840"/>
    </source>
</evidence>
<dbReference type="InterPro" id="IPR015824">
    <property type="entry name" value="Phosphoglycerate_kinase_N"/>
</dbReference>
<dbReference type="GO" id="GO:0005829">
    <property type="term" value="C:cytosol"/>
    <property type="evidence" value="ECO:0007669"/>
    <property type="project" value="TreeGrafter"/>
</dbReference>
<dbReference type="GO" id="GO:0004618">
    <property type="term" value="F:phosphoglycerate kinase activity"/>
    <property type="evidence" value="ECO:0007669"/>
    <property type="project" value="UniProtKB-EC"/>
</dbReference>
<keyword evidence="6" id="KW-0067">ATP-binding</keyword>
<dbReference type="SUPFAM" id="SSF53748">
    <property type="entry name" value="Phosphoglycerate kinase"/>
    <property type="match status" value="1"/>
</dbReference>
<dbReference type="EC" id="2.7.2.3" evidence="2"/>
<dbReference type="HAMAP" id="MF_00145">
    <property type="entry name" value="Phosphoglyc_kinase"/>
    <property type="match status" value="1"/>
</dbReference>
<proteinExistence type="inferred from homology"/>